<protein>
    <recommendedName>
        <fullName evidence="9">UDP-glucose 4-epimerase</fullName>
        <ecNumber evidence="9">5.1.3.2</ecNumber>
    </recommendedName>
</protein>
<dbReference type="InterPro" id="IPR005886">
    <property type="entry name" value="UDP_G4E"/>
</dbReference>
<accession>A0A914CGB6</accession>
<dbReference type="PRINTS" id="PR01713">
    <property type="entry name" value="NUCEPIMERASE"/>
</dbReference>
<dbReference type="CDD" id="cd05247">
    <property type="entry name" value="UDP_G4E_1_SDR_e"/>
    <property type="match status" value="1"/>
</dbReference>
<keyword evidence="11" id="KW-1185">Reference proteome</keyword>
<dbReference type="Gene3D" id="3.40.50.720">
    <property type="entry name" value="NAD(P)-binding Rossmann-like Domain"/>
    <property type="match status" value="1"/>
</dbReference>
<keyword evidence="7" id="KW-0299">Galactose metabolism</keyword>
<dbReference type="WBParaSite" id="ACRNAN_scaffold10529.g16119.t1">
    <property type="protein sequence ID" value="ACRNAN_scaffold10529.g16119.t1"/>
    <property type="gene ID" value="ACRNAN_scaffold10529.g16119"/>
</dbReference>
<evidence type="ECO:0000256" key="2">
    <source>
        <dbReference type="ARBA" id="ARBA00000083"/>
    </source>
</evidence>
<dbReference type="PANTHER" id="PTHR43725:SF47">
    <property type="entry name" value="UDP-GLUCOSE 4-EPIMERASE"/>
    <property type="match status" value="1"/>
</dbReference>
<dbReference type="GO" id="GO:0005829">
    <property type="term" value="C:cytosol"/>
    <property type="evidence" value="ECO:0007669"/>
    <property type="project" value="TreeGrafter"/>
</dbReference>
<evidence type="ECO:0000256" key="7">
    <source>
        <dbReference type="ARBA" id="ARBA00023144"/>
    </source>
</evidence>
<evidence type="ECO:0000256" key="9">
    <source>
        <dbReference type="RuleBase" id="RU366046"/>
    </source>
</evidence>
<evidence type="ECO:0000256" key="3">
    <source>
        <dbReference type="ARBA" id="ARBA00001911"/>
    </source>
</evidence>
<dbReference type="Proteomes" id="UP000887540">
    <property type="component" value="Unplaced"/>
</dbReference>
<comment type="cofactor">
    <cofactor evidence="3 9">
        <name>NAD(+)</name>
        <dbReference type="ChEBI" id="CHEBI:57540"/>
    </cofactor>
</comment>
<dbReference type="SUPFAM" id="SSF51735">
    <property type="entry name" value="NAD(P)-binding Rossmann-fold domains"/>
    <property type="match status" value="1"/>
</dbReference>
<proteinExistence type="inferred from homology"/>
<reference evidence="12" key="1">
    <citation type="submission" date="2022-11" db="UniProtKB">
        <authorList>
            <consortium name="WormBaseParasite"/>
        </authorList>
    </citation>
    <scope>IDENTIFICATION</scope>
</reference>
<evidence type="ECO:0000313" key="12">
    <source>
        <dbReference type="WBParaSite" id="ACRNAN_scaffold10529.g16119.t1"/>
    </source>
</evidence>
<keyword evidence="8 9" id="KW-0413">Isomerase</keyword>
<evidence type="ECO:0000313" key="11">
    <source>
        <dbReference type="Proteomes" id="UP000887540"/>
    </source>
</evidence>
<dbReference type="InterPro" id="IPR016040">
    <property type="entry name" value="NAD(P)-bd_dom"/>
</dbReference>
<evidence type="ECO:0000259" key="10">
    <source>
        <dbReference type="Pfam" id="PF16363"/>
    </source>
</evidence>
<comment type="function">
    <text evidence="4">Catalyzes two distinct but analogous reactions: the reversible epimerization of UDP-glucose to UDP-galactose and the reversible epimerization of UDP-N-acetylglucosamine to UDP-N-acetylgalactosamine. The reaction with UDP-Gal plays a critical role in the Leloir pathway of galactose catabolism in which galactose is converted to the glycolytic intermediate glucose 6-phosphate. It contributes to the catabolism of dietary galactose and enables the endogenous biosynthesis of both UDP-Gal and UDP-GalNAc when exogenous sources are limited. Both UDP-sugar interconversions are important in the synthesis of glycoproteins and glycolipids.</text>
</comment>
<evidence type="ECO:0000256" key="8">
    <source>
        <dbReference type="ARBA" id="ARBA00023235"/>
    </source>
</evidence>
<comment type="similarity">
    <text evidence="9">Belongs to the NAD(P)-dependent epimerase/dehydratase family.</text>
</comment>
<dbReference type="NCBIfam" id="TIGR01179">
    <property type="entry name" value="galE"/>
    <property type="match status" value="1"/>
</dbReference>
<comment type="subunit">
    <text evidence="9">Homodimer.</text>
</comment>
<evidence type="ECO:0000256" key="6">
    <source>
        <dbReference type="ARBA" id="ARBA00023027"/>
    </source>
</evidence>
<comment type="catalytic activity">
    <reaction evidence="1">
        <text>UDP-N-acetyl-alpha-D-glucosamine = UDP-N-acetyl-alpha-D-galactosamine</text>
        <dbReference type="Rhea" id="RHEA:20517"/>
        <dbReference type="ChEBI" id="CHEBI:57705"/>
        <dbReference type="ChEBI" id="CHEBI:67138"/>
        <dbReference type="EC" id="5.1.3.7"/>
    </reaction>
</comment>
<evidence type="ECO:0000256" key="5">
    <source>
        <dbReference type="ARBA" id="ARBA00004947"/>
    </source>
</evidence>
<dbReference type="EC" id="5.1.3.2" evidence="9"/>
<dbReference type="AlphaFoldDB" id="A0A914CGB6"/>
<dbReference type="GO" id="GO:0033499">
    <property type="term" value="P:galactose catabolic process via UDP-galactose, Leloir pathway"/>
    <property type="evidence" value="ECO:0007669"/>
    <property type="project" value="TreeGrafter"/>
</dbReference>
<dbReference type="PANTHER" id="PTHR43725">
    <property type="entry name" value="UDP-GLUCOSE 4-EPIMERASE"/>
    <property type="match status" value="1"/>
</dbReference>
<dbReference type="InterPro" id="IPR036291">
    <property type="entry name" value="NAD(P)-bd_dom_sf"/>
</dbReference>
<name>A0A914CGB6_9BILA</name>
<comment type="catalytic activity">
    <reaction evidence="2 9">
        <text>UDP-alpha-D-glucose = UDP-alpha-D-galactose</text>
        <dbReference type="Rhea" id="RHEA:22168"/>
        <dbReference type="ChEBI" id="CHEBI:58885"/>
        <dbReference type="ChEBI" id="CHEBI:66914"/>
        <dbReference type="EC" id="5.1.3.2"/>
    </reaction>
</comment>
<keyword evidence="9" id="KW-0119">Carbohydrate metabolism</keyword>
<evidence type="ECO:0000256" key="1">
    <source>
        <dbReference type="ARBA" id="ARBA00000014"/>
    </source>
</evidence>
<evidence type="ECO:0000256" key="4">
    <source>
        <dbReference type="ARBA" id="ARBA00002760"/>
    </source>
</evidence>
<comment type="pathway">
    <text evidence="5 9">Carbohydrate metabolism; galactose metabolism.</text>
</comment>
<organism evidence="11 12">
    <name type="scientific">Acrobeloides nanus</name>
    <dbReference type="NCBI Taxonomy" id="290746"/>
    <lineage>
        <taxon>Eukaryota</taxon>
        <taxon>Metazoa</taxon>
        <taxon>Ecdysozoa</taxon>
        <taxon>Nematoda</taxon>
        <taxon>Chromadorea</taxon>
        <taxon>Rhabditida</taxon>
        <taxon>Tylenchina</taxon>
        <taxon>Cephalobomorpha</taxon>
        <taxon>Cephaloboidea</taxon>
        <taxon>Cephalobidae</taxon>
        <taxon>Acrobeloides</taxon>
    </lineage>
</organism>
<sequence>MKVLVTGAAGFIGSHVVICLLESGYDVFAIDNFSNSVEDDFLQKDKSGLGGAESLKRVSELTGKDIPFAKCDLKNEQEVEKLFKTQKFDAIIHLAALKAVAKSVETPLEYYSNNLIGSLNLLNMCKNYGVKKFIFSSSATVYGLPKELPIREDSPTGQGLTNTYGQTKFMVEKILMDLAKAEKDWDIVILRYFNPVGAHPSGRIGEDPLGLPNNLMPFVAQVCIGRLPVLKIYGDKFDTPDGTGIRDYIHIMDLARGHVSALDHIKKNKQIGCEIYNLGTGKGYSVLEMVAALEKASGRKIPIEISAQRPVDVARMYCDPSLAYEKLGWRCEYGLSEMCRDLWNWQINNPYGYTKPLAEQV</sequence>
<keyword evidence="6 9" id="KW-0520">NAD</keyword>
<dbReference type="Pfam" id="PF16363">
    <property type="entry name" value="GDP_Man_Dehyd"/>
    <property type="match status" value="1"/>
</dbReference>
<dbReference type="Gene3D" id="3.90.25.10">
    <property type="entry name" value="UDP-galactose 4-epimerase, domain 1"/>
    <property type="match status" value="1"/>
</dbReference>
<feature type="domain" description="NAD(P)-binding" evidence="10">
    <location>
        <begin position="4"/>
        <end position="341"/>
    </location>
</feature>
<dbReference type="GO" id="GO:0003974">
    <property type="term" value="F:UDP-N-acetylglucosamine 4-epimerase activity"/>
    <property type="evidence" value="ECO:0007669"/>
    <property type="project" value="UniProtKB-EC"/>
</dbReference>
<dbReference type="GO" id="GO:0003978">
    <property type="term" value="F:UDP-glucose 4-epimerase activity"/>
    <property type="evidence" value="ECO:0007669"/>
    <property type="project" value="UniProtKB-UniRule"/>
</dbReference>